<proteinExistence type="predicted"/>
<accession>A0A1L2CV68</accession>
<gene>
    <name evidence="1" type="ORF">CBB_367</name>
</gene>
<evidence type="ECO:0000313" key="1">
    <source>
        <dbReference type="EMBL" id="AMM43930.1"/>
    </source>
</evidence>
<keyword evidence="2" id="KW-1185">Reference proteome</keyword>
<protein>
    <submittedName>
        <fullName evidence="1">Uncharacterized protein</fullName>
    </submittedName>
</protein>
<name>A0A1L2CV68_9CAUD</name>
<evidence type="ECO:0000313" key="2">
    <source>
        <dbReference type="Proteomes" id="UP000223891"/>
    </source>
</evidence>
<dbReference type="Proteomes" id="UP000223891">
    <property type="component" value="Segment"/>
</dbReference>
<reference evidence="2" key="1">
    <citation type="submission" date="2016-01" db="EMBL/GenBank/DDBJ databases">
        <title>Isolation and Characterization of Enterobacteria phage CBB.</title>
        <authorList>
            <person name="Buttimer C.T.H."/>
            <person name="Hendrix H."/>
            <person name="Alexandre H."/>
            <person name="O'Mahony J."/>
            <person name="Lavigne R."/>
            <person name="Coffey A."/>
        </authorList>
    </citation>
    <scope>NUCLEOTIDE SEQUENCE [LARGE SCALE GENOMIC DNA]</scope>
</reference>
<dbReference type="EMBL" id="KU574722">
    <property type="protein sequence ID" value="AMM43930.1"/>
    <property type="molecule type" value="Genomic_DNA"/>
</dbReference>
<sequence length="101" mass="11604">MIHIIYDMNDGVSVPDNKVKNFAADMVWDLGTIDEVIEVRVGQLNIIRSVAYAMKHRNIPHTNLTISYAHSDSKIWLNADYHLDGVFDFCNHDIEVLMDML</sequence>
<organism evidence="1 2">
    <name type="scientific">Pectobacterium phage vB_PcaM_CBB</name>
    <dbReference type="NCBI Taxonomy" id="2772511"/>
    <lineage>
        <taxon>Viruses</taxon>
        <taxon>Duplodnaviria</taxon>
        <taxon>Heunggongvirae</taxon>
        <taxon>Uroviricota</taxon>
        <taxon>Caudoviricetes</taxon>
        <taxon>Mimasvirus</taxon>
        <taxon>Mimasvirus CBB</taxon>
    </lineage>
</organism>